<dbReference type="EMBL" id="CP036434">
    <property type="protein sequence ID" value="QDV05367.1"/>
    <property type="molecule type" value="Genomic_DNA"/>
</dbReference>
<dbReference type="AlphaFoldDB" id="A0A518EMQ3"/>
<proteinExistence type="predicted"/>
<dbReference type="SUPFAM" id="SSF56925">
    <property type="entry name" value="OMPA-like"/>
    <property type="match status" value="1"/>
</dbReference>
<evidence type="ECO:0000313" key="6">
    <source>
        <dbReference type="Proteomes" id="UP000320390"/>
    </source>
</evidence>
<reference evidence="5 6" key="1">
    <citation type="submission" date="2019-02" db="EMBL/GenBank/DDBJ databases">
        <title>Deep-cultivation of Planctomycetes and their phenomic and genomic characterization uncovers novel biology.</title>
        <authorList>
            <person name="Wiegand S."/>
            <person name="Jogler M."/>
            <person name="Boedeker C."/>
            <person name="Pinto D."/>
            <person name="Vollmers J."/>
            <person name="Rivas-Marin E."/>
            <person name="Kohn T."/>
            <person name="Peeters S.H."/>
            <person name="Heuer A."/>
            <person name="Rast P."/>
            <person name="Oberbeckmann S."/>
            <person name="Bunk B."/>
            <person name="Jeske O."/>
            <person name="Meyerdierks A."/>
            <person name="Storesund J.E."/>
            <person name="Kallscheuer N."/>
            <person name="Luecker S."/>
            <person name="Lage O.M."/>
            <person name="Pohl T."/>
            <person name="Merkel B.J."/>
            <person name="Hornburger P."/>
            <person name="Mueller R.-W."/>
            <person name="Bruemmer F."/>
            <person name="Labrenz M."/>
            <person name="Spormann A.M."/>
            <person name="Op den Camp H."/>
            <person name="Overmann J."/>
            <person name="Amann R."/>
            <person name="Jetten M.S.M."/>
            <person name="Mascher T."/>
            <person name="Medema M.H."/>
            <person name="Devos D.P."/>
            <person name="Kaster A.-K."/>
            <person name="Ovreas L."/>
            <person name="Rohde M."/>
            <person name="Galperin M.Y."/>
            <person name="Jogler C."/>
        </authorList>
    </citation>
    <scope>NUCLEOTIDE SEQUENCE [LARGE SCALE GENOMIC DNA]</scope>
    <source>
        <strain evidence="5 6">Poly30</strain>
    </source>
</reference>
<dbReference type="Proteomes" id="UP000320390">
    <property type="component" value="Chromosome"/>
</dbReference>
<evidence type="ECO:0000256" key="2">
    <source>
        <dbReference type="SAM" id="MobiDB-lite"/>
    </source>
</evidence>
<feature type="signal peptide" evidence="3">
    <location>
        <begin position="1"/>
        <end position="31"/>
    </location>
</feature>
<feature type="chain" id="PRO_5021823960" description="Outer membrane protein beta-barrel domain-containing protein" evidence="3">
    <location>
        <begin position="32"/>
        <end position="325"/>
    </location>
</feature>
<feature type="region of interest" description="Disordered" evidence="2">
    <location>
        <begin position="33"/>
        <end position="137"/>
    </location>
</feature>
<dbReference type="Pfam" id="PF13505">
    <property type="entry name" value="OMP_b-brl"/>
    <property type="match status" value="1"/>
</dbReference>
<dbReference type="InterPro" id="IPR011250">
    <property type="entry name" value="OMP/PagP_B-barrel"/>
</dbReference>
<protein>
    <recommendedName>
        <fullName evidence="4">Outer membrane protein beta-barrel domain-containing protein</fullName>
    </recommendedName>
</protein>
<dbReference type="InterPro" id="IPR027385">
    <property type="entry name" value="Beta-barrel_OMP"/>
</dbReference>
<evidence type="ECO:0000313" key="5">
    <source>
        <dbReference type="EMBL" id="QDV05367.1"/>
    </source>
</evidence>
<dbReference type="PROSITE" id="PS51257">
    <property type="entry name" value="PROKAR_LIPOPROTEIN"/>
    <property type="match status" value="1"/>
</dbReference>
<gene>
    <name evidence="5" type="ORF">Poly30_08640</name>
</gene>
<name>A0A518EMQ3_9BACT</name>
<keyword evidence="6" id="KW-1185">Reference proteome</keyword>
<evidence type="ECO:0000256" key="3">
    <source>
        <dbReference type="SAM" id="SignalP"/>
    </source>
</evidence>
<accession>A0A518EMQ3</accession>
<evidence type="ECO:0000259" key="4">
    <source>
        <dbReference type="Pfam" id="PF13505"/>
    </source>
</evidence>
<dbReference type="OrthoDB" id="304236at2"/>
<organism evidence="5 6">
    <name type="scientific">Saltatorellus ferox</name>
    <dbReference type="NCBI Taxonomy" id="2528018"/>
    <lineage>
        <taxon>Bacteria</taxon>
        <taxon>Pseudomonadati</taxon>
        <taxon>Planctomycetota</taxon>
        <taxon>Planctomycetia</taxon>
        <taxon>Planctomycetia incertae sedis</taxon>
        <taxon>Saltatorellus</taxon>
    </lineage>
</organism>
<feature type="domain" description="Outer membrane protein beta-barrel" evidence="4">
    <location>
        <begin position="186"/>
        <end position="322"/>
    </location>
</feature>
<keyword evidence="1 3" id="KW-0732">Signal</keyword>
<dbReference type="Gene3D" id="2.40.160.20">
    <property type="match status" value="1"/>
</dbReference>
<sequence precursor="true">MATPMRVSTKALAPLPLLLFFASCVTPPPMAGPMAERGRSVADGSGARYQESDRSYREQRDQPERASWYDRRDDDRVADSRRDDDRRFDDGRYSLRSAGRPTPMSAAYEPASYEPGVTAASAQRRRDPGYYDSGYVDPIPPHERGNYSAPANGRISFLFGRRDLLDDSIVAAERMYAFGVEFAQAVEPGTLGFEFGFHFAGDEEDNVSLPPSANFTGGIFNVERDMAEVSAGVRAEFSRSNVRPYIGGGGTLINMSERRAQGFLEAEDDDSTVGFYLHGGVQFDLSDVLFLGLDFRRVFGSQVDLFDDTYDTDYGQLSFVLGLSL</sequence>
<feature type="compositionally biased region" description="Basic and acidic residues" evidence="2">
    <location>
        <begin position="50"/>
        <end position="93"/>
    </location>
</feature>
<evidence type="ECO:0000256" key="1">
    <source>
        <dbReference type="ARBA" id="ARBA00022729"/>
    </source>
</evidence>